<dbReference type="AlphaFoldDB" id="A0A2W5N7E8"/>
<organism evidence="3 4">
    <name type="scientific">Micavibrio aeruginosavorus</name>
    <dbReference type="NCBI Taxonomy" id="349221"/>
    <lineage>
        <taxon>Bacteria</taxon>
        <taxon>Pseudomonadati</taxon>
        <taxon>Bdellovibrionota</taxon>
        <taxon>Bdellovibrionia</taxon>
        <taxon>Bdellovibrionales</taxon>
        <taxon>Pseudobdellovibrionaceae</taxon>
        <taxon>Micavibrio</taxon>
    </lineage>
</organism>
<feature type="region of interest" description="Disordered" evidence="1">
    <location>
        <begin position="497"/>
        <end position="521"/>
    </location>
</feature>
<comment type="caution">
    <text evidence="3">The sequence shown here is derived from an EMBL/GenBank/DDBJ whole genome shotgun (WGS) entry which is preliminary data.</text>
</comment>
<gene>
    <name evidence="3" type="ORF">DI551_01635</name>
</gene>
<proteinExistence type="predicted"/>
<dbReference type="Pfam" id="PF02120">
    <property type="entry name" value="Flg_hook"/>
    <property type="match status" value="1"/>
</dbReference>
<accession>A0A2W5N7E8</accession>
<feature type="domain" description="Flagellar hook-length control protein-like C-terminal" evidence="2">
    <location>
        <begin position="418"/>
        <end position="490"/>
    </location>
</feature>
<evidence type="ECO:0000256" key="1">
    <source>
        <dbReference type="SAM" id="MobiDB-lite"/>
    </source>
</evidence>
<evidence type="ECO:0000313" key="3">
    <source>
        <dbReference type="EMBL" id="PZQ48478.1"/>
    </source>
</evidence>
<evidence type="ECO:0000259" key="2">
    <source>
        <dbReference type="Pfam" id="PF02120"/>
    </source>
</evidence>
<dbReference type="Gene3D" id="3.30.750.140">
    <property type="match status" value="1"/>
</dbReference>
<feature type="region of interest" description="Disordered" evidence="1">
    <location>
        <begin position="292"/>
        <end position="328"/>
    </location>
</feature>
<dbReference type="EMBL" id="QFQB01000005">
    <property type="protein sequence ID" value="PZQ48478.1"/>
    <property type="molecule type" value="Genomic_DNA"/>
</dbReference>
<dbReference type="Proteomes" id="UP000249417">
    <property type="component" value="Unassembled WGS sequence"/>
</dbReference>
<dbReference type="InterPro" id="IPR021136">
    <property type="entry name" value="Flagellar_hook_control-like_C"/>
</dbReference>
<name>A0A2W5N7E8_9BACT</name>
<dbReference type="InterPro" id="IPR038610">
    <property type="entry name" value="FliK-like_C_sf"/>
</dbReference>
<feature type="compositionally biased region" description="Gly residues" evidence="1">
    <location>
        <begin position="503"/>
        <end position="516"/>
    </location>
</feature>
<reference evidence="3 4" key="1">
    <citation type="submission" date="2017-08" db="EMBL/GenBank/DDBJ databases">
        <title>Infants hospitalized years apart are colonized by the same room-sourced microbial strains.</title>
        <authorList>
            <person name="Brooks B."/>
            <person name="Olm M.R."/>
            <person name="Firek B.A."/>
            <person name="Baker R."/>
            <person name="Thomas B.C."/>
            <person name="Morowitz M.J."/>
            <person name="Banfield J.F."/>
        </authorList>
    </citation>
    <scope>NUCLEOTIDE SEQUENCE [LARGE SCALE GENOMIC DNA]</scope>
    <source>
        <strain evidence="3">S2_005_002_R2_29</strain>
    </source>
</reference>
<sequence>MSNMNPIASTQIAAGSSTGLTGVATALSGSKTSGVLAGGAGGLASFWDMIISQFGADEGLKTGITNATNVAASADSTLETKTPANGDNPLAMLQIALASQNVDANGNLVIDTTTTPADPTKLQNQLDLTNTIINKLKNMFPDNTGEKDGLLNAVIGKLQTKSDTLQASLSALNGGTISKDTPVEDIPLPMLIALGLNPSEISEVTQKIQDLEKKLGRDITVEDLIAGVGGILPPNPQTAVVAVGTTKDGKAVIDSIDENSAPTDDLAAQLNAMDVGSGDSETMQNTEKSLTNAVKDHADGKAKTNTSDLEQSLDKPAADAKNGTTDGHMKKDAGAFKENLVNMMNGNKAQSGEMVFPATSFATDASASYTTPSGYAASPSLNFGTTAQAANMVSSPTVAGQAHPATQTVAATLTKAAKGGEDSTINLRMDPPELGNVAVRLQFGKDKTVKAHVTVEKPETFMMLQREGHSLERALQAAGLDTQGQSISFELAQDNSAFRQNNGGNGNENFGSGGGNNTQDADGAEEIIQSSVNWQVDPSTGHVRYNLFA</sequence>
<evidence type="ECO:0000313" key="4">
    <source>
        <dbReference type="Proteomes" id="UP000249417"/>
    </source>
</evidence>
<protein>
    <recommendedName>
        <fullName evidence="2">Flagellar hook-length control protein-like C-terminal domain-containing protein</fullName>
    </recommendedName>
</protein>
<dbReference type="CDD" id="cd17470">
    <property type="entry name" value="T3SS_Flik_C"/>
    <property type="match status" value="1"/>
</dbReference>